<organism evidence="2 3">
    <name type="scientific">Bacillus mycoides</name>
    <dbReference type="NCBI Taxonomy" id="1405"/>
    <lineage>
        <taxon>Bacteria</taxon>
        <taxon>Bacillati</taxon>
        <taxon>Bacillota</taxon>
        <taxon>Bacilli</taxon>
        <taxon>Bacillales</taxon>
        <taxon>Bacillaceae</taxon>
        <taxon>Bacillus</taxon>
        <taxon>Bacillus cereus group</taxon>
    </lineage>
</organism>
<keyword evidence="1" id="KW-1133">Transmembrane helix</keyword>
<sequence>MACVCSTFGLYLVYIWFMFGLCLVYVWFMFGLCLVYVWFMFGLYLVYVWFSFGLCLVSLITKSVTKVTKAIFVIKIDLYYGGEHEKMSLGGDKKFW</sequence>
<dbReference type="EMBL" id="FMAK01000042">
    <property type="protein sequence ID" value="SCB69357.1"/>
    <property type="molecule type" value="Genomic_DNA"/>
</dbReference>
<evidence type="ECO:0000256" key="1">
    <source>
        <dbReference type="SAM" id="Phobius"/>
    </source>
</evidence>
<dbReference type="Proteomes" id="UP000195696">
    <property type="component" value="Unassembled WGS sequence"/>
</dbReference>
<keyword evidence="1" id="KW-0472">Membrane</keyword>
<name>A0A1G4EQH0_BACMY</name>
<gene>
    <name evidence="2" type="ORF">BWGO95_03516</name>
</gene>
<proteinExistence type="predicted"/>
<accession>A0A1G4EQH0</accession>
<evidence type="ECO:0000313" key="2">
    <source>
        <dbReference type="EMBL" id="SCB69357.1"/>
    </source>
</evidence>
<keyword evidence="1" id="KW-0812">Transmembrane</keyword>
<evidence type="ECO:0000313" key="3">
    <source>
        <dbReference type="Proteomes" id="UP000195696"/>
    </source>
</evidence>
<feature type="transmembrane region" description="Helical" evidence="1">
    <location>
        <begin position="36"/>
        <end position="60"/>
    </location>
</feature>
<feature type="transmembrane region" description="Helical" evidence="1">
    <location>
        <begin position="12"/>
        <end position="30"/>
    </location>
</feature>
<dbReference type="AlphaFoldDB" id="A0A1G4EQH0"/>
<protein>
    <submittedName>
        <fullName evidence="2">Uncharacterized protein</fullName>
    </submittedName>
</protein>
<reference evidence="2 3" key="1">
    <citation type="submission" date="2016-08" db="EMBL/GenBank/DDBJ databases">
        <authorList>
            <person name="Seilhamer J.J."/>
        </authorList>
    </citation>
    <scope>NUCLEOTIDE SEQUENCE [LARGE SCALE GENOMIC DNA]</scope>
    <source>
        <strain evidence="2 3">SDA_GO95</strain>
    </source>
</reference>